<organism evidence="1 2">
    <name type="scientific">Gryllotalpicola reticulitermitis</name>
    <dbReference type="NCBI Taxonomy" id="1184153"/>
    <lineage>
        <taxon>Bacteria</taxon>
        <taxon>Bacillati</taxon>
        <taxon>Actinomycetota</taxon>
        <taxon>Actinomycetes</taxon>
        <taxon>Micrococcales</taxon>
        <taxon>Microbacteriaceae</taxon>
        <taxon>Gryllotalpicola</taxon>
    </lineage>
</organism>
<protein>
    <submittedName>
        <fullName evidence="1">Uncharacterized protein</fullName>
    </submittedName>
</protein>
<name>A0ABV8Q9E2_9MICO</name>
<keyword evidence="2" id="KW-1185">Reference proteome</keyword>
<accession>A0ABV8Q9E2</accession>
<dbReference type="RefSeq" id="WP_390231346.1">
    <property type="nucleotide sequence ID" value="NZ_JBHSCN010000006.1"/>
</dbReference>
<reference evidence="2" key="1">
    <citation type="journal article" date="2019" name="Int. J. Syst. Evol. Microbiol.">
        <title>The Global Catalogue of Microorganisms (GCM) 10K type strain sequencing project: providing services to taxonomists for standard genome sequencing and annotation.</title>
        <authorList>
            <consortium name="The Broad Institute Genomics Platform"/>
            <consortium name="The Broad Institute Genome Sequencing Center for Infectious Disease"/>
            <person name="Wu L."/>
            <person name="Ma J."/>
        </authorList>
    </citation>
    <scope>NUCLEOTIDE SEQUENCE [LARGE SCALE GENOMIC DNA]</scope>
    <source>
        <strain evidence="2">CGMCC 1.10363</strain>
    </source>
</reference>
<comment type="caution">
    <text evidence="1">The sequence shown here is derived from an EMBL/GenBank/DDBJ whole genome shotgun (WGS) entry which is preliminary data.</text>
</comment>
<dbReference type="EMBL" id="JBHSCN010000006">
    <property type="protein sequence ID" value="MFC4244950.1"/>
    <property type="molecule type" value="Genomic_DNA"/>
</dbReference>
<proteinExistence type="predicted"/>
<evidence type="ECO:0000313" key="2">
    <source>
        <dbReference type="Proteomes" id="UP001595900"/>
    </source>
</evidence>
<sequence>MVASDGRLDFVDALRRVFATYSQGFGGRDSPLELQSVYQEADVLTVRFRGYPGDGREYGARFDTPRNIGDERWALFVEPESSLEDWAIWGIVCRLVERYDTTDRDALPVRDGASWFDAR</sequence>
<evidence type="ECO:0000313" key="1">
    <source>
        <dbReference type="EMBL" id="MFC4244950.1"/>
    </source>
</evidence>
<gene>
    <name evidence="1" type="ORF">ACFOYW_16365</name>
</gene>
<dbReference type="Proteomes" id="UP001595900">
    <property type="component" value="Unassembled WGS sequence"/>
</dbReference>